<evidence type="ECO:0000256" key="1">
    <source>
        <dbReference type="SAM" id="MobiDB-lite"/>
    </source>
</evidence>
<gene>
    <name evidence="2" type="ORF">E2C01_099947</name>
</gene>
<comment type="caution">
    <text evidence="2">The sequence shown here is derived from an EMBL/GenBank/DDBJ whole genome shotgun (WGS) entry which is preliminary data.</text>
</comment>
<organism evidence="2 3">
    <name type="scientific">Portunus trituberculatus</name>
    <name type="common">Swimming crab</name>
    <name type="synonym">Neptunus trituberculatus</name>
    <dbReference type="NCBI Taxonomy" id="210409"/>
    <lineage>
        <taxon>Eukaryota</taxon>
        <taxon>Metazoa</taxon>
        <taxon>Ecdysozoa</taxon>
        <taxon>Arthropoda</taxon>
        <taxon>Crustacea</taxon>
        <taxon>Multicrustacea</taxon>
        <taxon>Malacostraca</taxon>
        <taxon>Eumalacostraca</taxon>
        <taxon>Eucarida</taxon>
        <taxon>Decapoda</taxon>
        <taxon>Pleocyemata</taxon>
        <taxon>Brachyura</taxon>
        <taxon>Eubrachyura</taxon>
        <taxon>Portunoidea</taxon>
        <taxon>Portunidae</taxon>
        <taxon>Portuninae</taxon>
        <taxon>Portunus</taxon>
    </lineage>
</organism>
<proteinExistence type="predicted"/>
<name>A0A5B7KG58_PORTR</name>
<sequence>MVEKELTPQYHATTPEKRPGQADTSTRTRTRTRTHTRTHTNIHTH</sequence>
<dbReference type="EMBL" id="VSRR010140241">
    <property type="protein sequence ID" value="MPD04268.1"/>
    <property type="molecule type" value="Genomic_DNA"/>
</dbReference>
<protein>
    <submittedName>
        <fullName evidence="2">Uncharacterized protein</fullName>
    </submittedName>
</protein>
<dbReference type="Proteomes" id="UP000324222">
    <property type="component" value="Unassembled WGS sequence"/>
</dbReference>
<dbReference type="AlphaFoldDB" id="A0A5B7KG58"/>
<evidence type="ECO:0000313" key="3">
    <source>
        <dbReference type="Proteomes" id="UP000324222"/>
    </source>
</evidence>
<keyword evidence="3" id="KW-1185">Reference proteome</keyword>
<evidence type="ECO:0000313" key="2">
    <source>
        <dbReference type="EMBL" id="MPD04268.1"/>
    </source>
</evidence>
<feature type="compositionally biased region" description="Basic residues" evidence="1">
    <location>
        <begin position="28"/>
        <end position="45"/>
    </location>
</feature>
<feature type="region of interest" description="Disordered" evidence="1">
    <location>
        <begin position="1"/>
        <end position="45"/>
    </location>
</feature>
<accession>A0A5B7KG58</accession>
<reference evidence="2 3" key="1">
    <citation type="submission" date="2019-05" db="EMBL/GenBank/DDBJ databases">
        <title>Another draft genome of Portunus trituberculatus and its Hox gene families provides insights of decapod evolution.</title>
        <authorList>
            <person name="Jeong J.-H."/>
            <person name="Song I."/>
            <person name="Kim S."/>
            <person name="Choi T."/>
            <person name="Kim D."/>
            <person name="Ryu S."/>
            <person name="Kim W."/>
        </authorList>
    </citation>
    <scope>NUCLEOTIDE SEQUENCE [LARGE SCALE GENOMIC DNA]</scope>
    <source>
        <tissue evidence="2">Muscle</tissue>
    </source>
</reference>